<protein>
    <submittedName>
        <fullName evidence="5">mRNA splicing factor PRL1</fullName>
    </submittedName>
</protein>
<keyword evidence="5" id="KW-0542">Nucleomorph</keyword>
<dbReference type="GO" id="GO:0071013">
    <property type="term" value="C:catalytic step 2 spliceosome"/>
    <property type="evidence" value="ECO:0007669"/>
    <property type="project" value="TreeGrafter"/>
</dbReference>
<dbReference type="PANTHER" id="PTHR19923:SF0">
    <property type="entry name" value="PLEIOTROPIC REGULATOR 1"/>
    <property type="match status" value="1"/>
</dbReference>
<feature type="repeat" description="WD" evidence="4">
    <location>
        <begin position="83"/>
        <end position="124"/>
    </location>
</feature>
<dbReference type="InterPro" id="IPR036322">
    <property type="entry name" value="WD40_repeat_dom_sf"/>
</dbReference>
<feature type="repeat" description="WD" evidence="4">
    <location>
        <begin position="125"/>
        <end position="166"/>
    </location>
</feature>
<evidence type="ECO:0000256" key="1">
    <source>
        <dbReference type="ARBA" id="ARBA00022574"/>
    </source>
</evidence>
<dbReference type="Pfam" id="PF00400">
    <property type="entry name" value="WD40"/>
    <property type="match status" value="4"/>
</dbReference>
<keyword evidence="2" id="KW-0677">Repeat</keyword>
<comment type="similarity">
    <text evidence="3">Belongs to the WD repeat PRL1/PRL2 family.</text>
</comment>
<evidence type="ECO:0000313" key="5">
    <source>
        <dbReference type="EMBL" id="ABA27318.1"/>
    </source>
</evidence>
<name>Q3LW47_BIGNA</name>
<dbReference type="RefSeq" id="XP_001712930.1">
    <property type="nucleotide sequence ID" value="XM_001712878.1"/>
</dbReference>
<keyword evidence="1 4" id="KW-0853">WD repeat</keyword>
<dbReference type="PROSITE" id="PS00678">
    <property type="entry name" value="WD_REPEATS_1"/>
    <property type="match status" value="2"/>
</dbReference>
<accession>Q3LW47</accession>
<dbReference type="SUPFAM" id="SSF50978">
    <property type="entry name" value="WD40 repeat-like"/>
    <property type="match status" value="1"/>
</dbReference>
<geneLocation type="nucleomorph" evidence="5"/>
<dbReference type="AlphaFoldDB" id="Q3LW47"/>
<dbReference type="EMBL" id="DQ158857">
    <property type="protein sequence ID" value="ABA27318.1"/>
    <property type="molecule type" value="Genomic_DNA"/>
</dbReference>
<dbReference type="InterPro" id="IPR045241">
    <property type="entry name" value="Prp46/PLRG1-like"/>
</dbReference>
<feature type="repeat" description="WD" evidence="4">
    <location>
        <begin position="209"/>
        <end position="250"/>
    </location>
</feature>
<evidence type="ECO:0000313" key="6">
    <source>
        <dbReference type="Proteomes" id="UP000243425"/>
    </source>
</evidence>
<dbReference type="GO" id="GO:0000398">
    <property type="term" value="P:mRNA splicing, via spliceosome"/>
    <property type="evidence" value="ECO:0007669"/>
    <property type="project" value="InterPro"/>
</dbReference>
<dbReference type="GO" id="GO:0071011">
    <property type="term" value="C:precatalytic spliceosome"/>
    <property type="evidence" value="ECO:0007669"/>
    <property type="project" value="TreeGrafter"/>
</dbReference>
<dbReference type="InterPro" id="IPR020472">
    <property type="entry name" value="WD40_PAC1"/>
</dbReference>
<dbReference type="PROSITE" id="PS50082">
    <property type="entry name" value="WD_REPEATS_2"/>
    <property type="match status" value="4"/>
</dbReference>
<dbReference type="InterPro" id="IPR001680">
    <property type="entry name" value="WD40_rpt"/>
</dbReference>
<evidence type="ECO:0000256" key="3">
    <source>
        <dbReference type="ARBA" id="ARBA00025726"/>
    </source>
</evidence>
<organism evidence="5 6">
    <name type="scientific">Bigelowiella natans</name>
    <name type="common">Pedinomonas minutissima</name>
    <name type="synonym">Chlorarachnion sp. (strain CCMP621)</name>
    <dbReference type="NCBI Taxonomy" id="227086"/>
    <lineage>
        <taxon>Eukaryota</taxon>
        <taxon>Sar</taxon>
        <taxon>Rhizaria</taxon>
        <taxon>Cercozoa</taxon>
        <taxon>Chlorarachniophyceae</taxon>
        <taxon>Bigelowiella</taxon>
    </lineage>
</organism>
<feature type="repeat" description="WD" evidence="4">
    <location>
        <begin position="167"/>
        <end position="208"/>
    </location>
</feature>
<dbReference type="PRINTS" id="PR00320">
    <property type="entry name" value="GPROTEINBRPT"/>
</dbReference>
<evidence type="ECO:0000256" key="2">
    <source>
        <dbReference type="ARBA" id="ARBA00022737"/>
    </source>
</evidence>
<gene>
    <name evidence="5" type="primary">prl1</name>
</gene>
<dbReference type="GO" id="GO:0000974">
    <property type="term" value="C:Prp19 complex"/>
    <property type="evidence" value="ECO:0007669"/>
    <property type="project" value="TreeGrafter"/>
</dbReference>
<dbReference type="Gene3D" id="2.130.10.10">
    <property type="entry name" value="YVTN repeat-like/Quinoprotein amine dehydrogenase"/>
    <property type="match status" value="1"/>
</dbReference>
<dbReference type="CDD" id="cd00200">
    <property type="entry name" value="WD40"/>
    <property type="match status" value="1"/>
</dbReference>
<reference evidence="5 6" key="1">
    <citation type="journal article" date="2006" name="Proc. Natl. Acad. Sci. U.S.A.">
        <title>Complete nucleotide sequence of the chlorarachniophyte nucleomorph: nature's smallest nucleus.</title>
        <authorList>
            <person name="Gilson P.R."/>
            <person name="Su V."/>
            <person name="Slamovits C.H."/>
            <person name="Reith M.E."/>
            <person name="Keeling P.J."/>
            <person name="McFadden G.I."/>
        </authorList>
    </citation>
    <scope>NUCLEOTIDE SEQUENCE [LARGE SCALE GENOMIC DNA]</scope>
    <source>
        <strain evidence="6">CCMP621</strain>
    </source>
</reference>
<dbReference type="SMART" id="SM00320">
    <property type="entry name" value="WD40"/>
    <property type="match status" value="6"/>
</dbReference>
<dbReference type="PANTHER" id="PTHR19923">
    <property type="entry name" value="WD40 REPEAT PROTEINPRL1/PRL2-RELATED"/>
    <property type="match status" value="1"/>
</dbReference>
<dbReference type="GeneID" id="5788504"/>
<dbReference type="InterPro" id="IPR019775">
    <property type="entry name" value="WD40_repeat_CS"/>
</dbReference>
<dbReference type="Proteomes" id="UP000243425">
    <property type="component" value="Nucleomorph 2"/>
</dbReference>
<sequence length="380" mass="44504">MGNHKNNKFVIHQKIINENKFIMEKNSRQSIIEKILSIKKNKCTSNNDIKRKILSNVIRKQYHDKTQKKEMAIRFKWKIYNTIFAHLGWVRSIDFNYSNSLFFTGSSDRTIKIWNFPKGRLLSTLPGHIDQITDILVDQDQDLLYSASLDKTIKCWDLKQNRVINQYYGHKSGVYTINLFNPLKILFSGGRDCVIKVWDTRSNKEVNSMRGHENTIMKIISDRKNPKIISTSIDRTIKFWDLRTAKCTGSINKFNNALRDLKLSNDGFIYGVSIDLFFKVKNSENNKIVTPLFNLKKSFFTCIDLSKKGIILTGTEDGFIFVWHKFKQKLLNKLDVNMDKRTTLDEKNSIIDIKFDRTGSRFISSDTSRCIKLWHQRSPY</sequence>
<proteinExistence type="inferred from homology"/>
<dbReference type="InterPro" id="IPR015943">
    <property type="entry name" value="WD40/YVTN_repeat-like_dom_sf"/>
</dbReference>
<dbReference type="PROSITE" id="PS50294">
    <property type="entry name" value="WD_REPEATS_REGION"/>
    <property type="match status" value="4"/>
</dbReference>
<evidence type="ECO:0000256" key="4">
    <source>
        <dbReference type="PROSITE-ProRule" id="PRU00221"/>
    </source>
</evidence>